<protein>
    <submittedName>
        <fullName evidence="2">Uncharacterized protein</fullName>
    </submittedName>
</protein>
<dbReference type="EMBL" id="CAAALY010052465">
    <property type="protein sequence ID" value="VEL21664.1"/>
    <property type="molecule type" value="Genomic_DNA"/>
</dbReference>
<comment type="caution">
    <text evidence="2">The sequence shown here is derived from an EMBL/GenBank/DDBJ whole genome shotgun (WGS) entry which is preliminary data.</text>
</comment>
<evidence type="ECO:0000256" key="1">
    <source>
        <dbReference type="SAM" id="MobiDB-lite"/>
    </source>
</evidence>
<keyword evidence="3" id="KW-1185">Reference proteome</keyword>
<proteinExistence type="predicted"/>
<dbReference type="Proteomes" id="UP000784294">
    <property type="component" value="Unassembled WGS sequence"/>
</dbReference>
<name>A0A448WW87_9PLAT</name>
<feature type="region of interest" description="Disordered" evidence="1">
    <location>
        <begin position="1"/>
        <end position="22"/>
    </location>
</feature>
<reference evidence="2" key="1">
    <citation type="submission" date="2018-11" db="EMBL/GenBank/DDBJ databases">
        <authorList>
            <consortium name="Pathogen Informatics"/>
        </authorList>
    </citation>
    <scope>NUCLEOTIDE SEQUENCE</scope>
</reference>
<feature type="compositionally biased region" description="Polar residues" evidence="1">
    <location>
        <begin position="7"/>
        <end position="22"/>
    </location>
</feature>
<sequence length="202" mass="21445">MFEETPNFISNQSKPSGSSYTSHTGPLNLLHCCLISPANHDSSSNANLASSASLLQDTSCFDSIACPEAPTALPGDSLNSLHSRFLAPENFIERKGNVDLPKSPIFFPCSPGKASKVESALDAVGLGTLEEEEIVCLMAGPSSPSISLSSRSLATSVPKSNIIGPDEVLSVDQEFDTTALSHFPELPTRAKRKKSNFHGKIL</sequence>
<dbReference type="AlphaFoldDB" id="A0A448WW87"/>
<accession>A0A448WW87</accession>
<evidence type="ECO:0000313" key="2">
    <source>
        <dbReference type="EMBL" id="VEL21664.1"/>
    </source>
</evidence>
<gene>
    <name evidence="2" type="ORF">PXEA_LOCUS15104</name>
</gene>
<evidence type="ECO:0000313" key="3">
    <source>
        <dbReference type="Proteomes" id="UP000784294"/>
    </source>
</evidence>
<organism evidence="2 3">
    <name type="scientific">Protopolystoma xenopodis</name>
    <dbReference type="NCBI Taxonomy" id="117903"/>
    <lineage>
        <taxon>Eukaryota</taxon>
        <taxon>Metazoa</taxon>
        <taxon>Spiralia</taxon>
        <taxon>Lophotrochozoa</taxon>
        <taxon>Platyhelminthes</taxon>
        <taxon>Monogenea</taxon>
        <taxon>Polyopisthocotylea</taxon>
        <taxon>Polystomatidea</taxon>
        <taxon>Polystomatidae</taxon>
        <taxon>Protopolystoma</taxon>
    </lineage>
</organism>